<evidence type="ECO:0000313" key="2">
    <source>
        <dbReference type="EMBL" id="JAH36275.1"/>
    </source>
</evidence>
<feature type="compositionally biased region" description="Polar residues" evidence="1">
    <location>
        <begin position="30"/>
        <end position="48"/>
    </location>
</feature>
<proteinExistence type="predicted"/>
<dbReference type="AlphaFoldDB" id="A0A0E9S6K6"/>
<reference evidence="2" key="2">
    <citation type="journal article" date="2015" name="Fish Shellfish Immunol.">
        <title>Early steps in the European eel (Anguilla anguilla)-Vibrio vulnificus interaction in the gills: Role of the RtxA13 toxin.</title>
        <authorList>
            <person name="Callol A."/>
            <person name="Pajuelo D."/>
            <person name="Ebbesson L."/>
            <person name="Teles M."/>
            <person name="MacKenzie S."/>
            <person name="Amaro C."/>
        </authorList>
    </citation>
    <scope>NUCLEOTIDE SEQUENCE</scope>
</reference>
<evidence type="ECO:0000256" key="1">
    <source>
        <dbReference type="SAM" id="MobiDB-lite"/>
    </source>
</evidence>
<protein>
    <submittedName>
        <fullName evidence="2">Uncharacterized protein</fullName>
    </submittedName>
</protein>
<reference evidence="2" key="1">
    <citation type="submission" date="2014-11" db="EMBL/GenBank/DDBJ databases">
        <authorList>
            <person name="Amaro Gonzalez C."/>
        </authorList>
    </citation>
    <scope>NUCLEOTIDE SEQUENCE</scope>
</reference>
<dbReference type="EMBL" id="GBXM01072302">
    <property type="protein sequence ID" value="JAH36275.1"/>
    <property type="molecule type" value="Transcribed_RNA"/>
</dbReference>
<name>A0A0E9S6K6_ANGAN</name>
<feature type="region of interest" description="Disordered" evidence="1">
    <location>
        <begin position="28"/>
        <end position="48"/>
    </location>
</feature>
<organism evidence="2">
    <name type="scientific">Anguilla anguilla</name>
    <name type="common">European freshwater eel</name>
    <name type="synonym">Muraena anguilla</name>
    <dbReference type="NCBI Taxonomy" id="7936"/>
    <lineage>
        <taxon>Eukaryota</taxon>
        <taxon>Metazoa</taxon>
        <taxon>Chordata</taxon>
        <taxon>Craniata</taxon>
        <taxon>Vertebrata</taxon>
        <taxon>Euteleostomi</taxon>
        <taxon>Actinopterygii</taxon>
        <taxon>Neopterygii</taxon>
        <taxon>Teleostei</taxon>
        <taxon>Anguilliformes</taxon>
        <taxon>Anguillidae</taxon>
        <taxon>Anguilla</taxon>
    </lineage>
</organism>
<accession>A0A0E9S6K6</accession>
<sequence>MRNIEKQRMLMIHSHLTRTTLAFNAMETATCPQNKNETPSPQNKNETP</sequence>